<dbReference type="Pfam" id="PF13419">
    <property type="entry name" value="HAD_2"/>
    <property type="match status" value="1"/>
</dbReference>
<comment type="caution">
    <text evidence="2">The sequence shown here is derived from an EMBL/GenBank/DDBJ whole genome shotgun (WGS) entry which is preliminary data.</text>
</comment>
<dbReference type="GO" id="GO:0006281">
    <property type="term" value="P:DNA repair"/>
    <property type="evidence" value="ECO:0007669"/>
    <property type="project" value="TreeGrafter"/>
</dbReference>
<keyword evidence="1" id="KW-0812">Transmembrane</keyword>
<gene>
    <name evidence="2" type="ORF">H9980_00825</name>
</gene>
<dbReference type="InterPro" id="IPR050155">
    <property type="entry name" value="HAD-like_hydrolase_sf"/>
</dbReference>
<evidence type="ECO:0000256" key="1">
    <source>
        <dbReference type="SAM" id="Phobius"/>
    </source>
</evidence>
<dbReference type="PANTHER" id="PTHR43434:SF1">
    <property type="entry name" value="PHOSPHOGLYCOLATE PHOSPHATASE"/>
    <property type="match status" value="1"/>
</dbReference>
<dbReference type="EMBL" id="DXET01000023">
    <property type="protein sequence ID" value="HIX80506.1"/>
    <property type="molecule type" value="Genomic_DNA"/>
</dbReference>
<feature type="transmembrane region" description="Helical" evidence="1">
    <location>
        <begin position="413"/>
        <end position="436"/>
    </location>
</feature>
<sequence length="487" mass="55683">MFYKQTVNNIKVVIIPLDGGLLDLNRLRFNYFKRICKKHNYNITKKEFEDSLGNMKTMYQQFPISKNYSSEEINNVIERDLFEYAKLKPDAIKKEGTEELLHFFNQRKIKVAVLSTHKIKSAIRYLQLTKLYNQIDFIIGGDSELPGLPDPAVLTTTLEQLDCQPSEAMLVANFPSLLSAGNQILMNVIYLNDLCSANETVIPRVFKIAKNNFDVINVFLFSPYDTMEIYSPLLGMSKDMDLETLNQTYHHLLEEYKNDEQLIELVRDTYHYFLGQIVSEDDYPIIEPSFFKEYSNNESNKDSSINKKNNDLSSLLKNQKNTKTSISTDLNEVNNLIDQINGNVSNENIEENKQEKLQIKKEKNIGSKFADFGYTLIIDALVSFIALLLYVGFEDFINGPGIGASIVSKIIELYITIALAPFKLIFNGLNSLISLVPDYSTITAGNQFLSTLAIELLFAIIFNIIIIYICKLVYRLIKNIGVENEDN</sequence>
<proteinExistence type="predicted"/>
<dbReference type="InterPro" id="IPR023214">
    <property type="entry name" value="HAD_sf"/>
</dbReference>
<dbReference type="InterPro" id="IPR036412">
    <property type="entry name" value="HAD-like_sf"/>
</dbReference>
<dbReference type="GO" id="GO:0008967">
    <property type="term" value="F:phosphoglycolate phosphatase activity"/>
    <property type="evidence" value="ECO:0007669"/>
    <property type="project" value="TreeGrafter"/>
</dbReference>
<feature type="transmembrane region" description="Helical" evidence="1">
    <location>
        <begin position="372"/>
        <end position="393"/>
    </location>
</feature>
<evidence type="ECO:0000313" key="2">
    <source>
        <dbReference type="EMBL" id="HIX80506.1"/>
    </source>
</evidence>
<protein>
    <submittedName>
        <fullName evidence="2">HAD family phosphatase</fullName>
    </submittedName>
</protein>
<evidence type="ECO:0000313" key="3">
    <source>
        <dbReference type="Proteomes" id="UP000886724"/>
    </source>
</evidence>
<dbReference type="PANTHER" id="PTHR43434">
    <property type="entry name" value="PHOSPHOGLYCOLATE PHOSPHATASE"/>
    <property type="match status" value="1"/>
</dbReference>
<name>A0A9D1XJX1_9FIRM</name>
<dbReference type="InterPro" id="IPR023198">
    <property type="entry name" value="PGP-like_dom2"/>
</dbReference>
<keyword evidence="1" id="KW-1133">Transmembrane helix</keyword>
<dbReference type="GO" id="GO:0005829">
    <property type="term" value="C:cytosol"/>
    <property type="evidence" value="ECO:0007669"/>
    <property type="project" value="TreeGrafter"/>
</dbReference>
<organism evidence="2 3">
    <name type="scientific">Candidatus Erysipelatoclostridium merdavium</name>
    <dbReference type="NCBI Taxonomy" id="2838566"/>
    <lineage>
        <taxon>Bacteria</taxon>
        <taxon>Bacillati</taxon>
        <taxon>Bacillota</taxon>
        <taxon>Erysipelotrichia</taxon>
        <taxon>Erysipelotrichales</taxon>
        <taxon>Erysipelotrichales incertae sedis</taxon>
    </lineage>
</organism>
<keyword evidence="1" id="KW-0472">Membrane</keyword>
<dbReference type="Gene3D" id="3.40.50.1000">
    <property type="entry name" value="HAD superfamily/HAD-like"/>
    <property type="match status" value="1"/>
</dbReference>
<dbReference type="Gene3D" id="1.10.150.240">
    <property type="entry name" value="Putative phosphatase, domain 2"/>
    <property type="match status" value="1"/>
</dbReference>
<accession>A0A9D1XJX1</accession>
<dbReference type="SUPFAM" id="SSF56784">
    <property type="entry name" value="HAD-like"/>
    <property type="match status" value="1"/>
</dbReference>
<dbReference type="AlphaFoldDB" id="A0A9D1XJX1"/>
<dbReference type="Proteomes" id="UP000886724">
    <property type="component" value="Unassembled WGS sequence"/>
</dbReference>
<feature type="transmembrane region" description="Helical" evidence="1">
    <location>
        <begin position="448"/>
        <end position="470"/>
    </location>
</feature>
<dbReference type="InterPro" id="IPR041492">
    <property type="entry name" value="HAD_2"/>
</dbReference>
<reference evidence="2" key="1">
    <citation type="journal article" date="2021" name="PeerJ">
        <title>Extensive microbial diversity within the chicken gut microbiome revealed by metagenomics and culture.</title>
        <authorList>
            <person name="Gilroy R."/>
            <person name="Ravi A."/>
            <person name="Getino M."/>
            <person name="Pursley I."/>
            <person name="Horton D.L."/>
            <person name="Alikhan N.F."/>
            <person name="Baker D."/>
            <person name="Gharbi K."/>
            <person name="Hall N."/>
            <person name="Watson M."/>
            <person name="Adriaenssens E.M."/>
            <person name="Foster-Nyarko E."/>
            <person name="Jarju S."/>
            <person name="Secka A."/>
            <person name="Antonio M."/>
            <person name="Oren A."/>
            <person name="Chaudhuri R.R."/>
            <person name="La Ragione R."/>
            <person name="Hildebrand F."/>
            <person name="Pallen M.J."/>
        </authorList>
    </citation>
    <scope>NUCLEOTIDE SEQUENCE</scope>
    <source>
        <strain evidence="2">ChiGjej1B1-14440</strain>
    </source>
</reference>
<reference evidence="2" key="2">
    <citation type="submission" date="2021-04" db="EMBL/GenBank/DDBJ databases">
        <authorList>
            <person name="Gilroy R."/>
        </authorList>
    </citation>
    <scope>NUCLEOTIDE SEQUENCE</scope>
    <source>
        <strain evidence="2">ChiGjej1B1-14440</strain>
    </source>
</reference>